<dbReference type="InterPro" id="IPR038105">
    <property type="entry name" value="Kif23_Arf-bd_sf"/>
</dbReference>
<accession>A0A4U5N613</accession>
<keyword evidence="2 5" id="KW-0547">Nucleotide-binding</keyword>
<feature type="region of interest" description="Disordered" evidence="7">
    <location>
        <begin position="602"/>
        <end position="721"/>
    </location>
</feature>
<dbReference type="InterPro" id="IPR001752">
    <property type="entry name" value="Kinesin_motor_dom"/>
</dbReference>
<feature type="region of interest" description="Disordered" evidence="7">
    <location>
        <begin position="745"/>
        <end position="767"/>
    </location>
</feature>
<feature type="binding site" evidence="5">
    <location>
        <begin position="103"/>
        <end position="110"/>
    </location>
    <ligand>
        <name>ATP</name>
        <dbReference type="ChEBI" id="CHEBI:30616"/>
    </ligand>
</feature>
<evidence type="ECO:0000256" key="4">
    <source>
        <dbReference type="ARBA" id="ARBA00023212"/>
    </source>
</evidence>
<dbReference type="PROSITE" id="PS00411">
    <property type="entry name" value="KINESIN_MOTOR_1"/>
    <property type="match status" value="1"/>
</dbReference>
<comment type="caution">
    <text evidence="9">The sequence shown here is derived from an EMBL/GenBank/DDBJ whole genome shotgun (WGS) entry which is preliminary data.</text>
</comment>
<sequence>MSENSSRKRKHASKKKESLEVLCRLTPYSGVDPAVRFYNETTVCTSPPAGLLQRSGSPYPETLYKFGYVFDESESQQDVFERSASDMIEQLVRGKNGLLFTYGVTGSGKTYTMSGNDSGRAYGILPRTMDVLFKSLPCQLDRCVFVPDGKNGFFVRSPSDAEVFRNRSMPIQGMHDVSICGTRKVDGFNEAMVSSVFVSYVEIYNNYCYDLFDEALTDDRTNMSRDLRVNGTSIYVDNLTEVEVASPEEALALYNQAQERRKVADTLLNKTSSRSHSVFNVRVVMAPCRQDAYHPIDDPNQIVVGQLSLVDLAGSERTKRTANCGERLIEAGKINQSLMVLRQCFEKIRERDRTHVKAPIPYRDSKITHLFKNFFDGSGKIRMIICVNPRPTDFEENLNVLNFGELSQEISTTDGPDPVMPKLVDSTNSQFSRRDIMNWRKNFDAAIAQHPQKLNLNRWNPLPQLNWSDPEAIGEDMEEYRKALMTHTAERRIRLDQLVQKRTVFKENFVNVLCQLDLTNNRLKSVVSENEELRSENGRLHKMLNQSQRETAALKLRIARSEAEEEHKFRQDERERKKVAQMEEENRLKNHKIEQMREIFESRTPVSTPRADHLESGTGSVARLRDKFNAPPSHALKSGKPPRMTPRQPRAESASRVQVSQLLIHERESSATKRRRMLLSSSGHPASRIPLPRSKESLKTGRTRKGSEDLDEEPSGGAGFMNAKYHRRSQSAHGRILAHQPNHVIPSGTVMRPKLPKGAKTTTRPEASDLNKSREYILTHQEVDKNGALSTKIVKGDCIPTASGGTAVLFNDVENHSHAMPYRAYD</sequence>
<dbReference type="PROSITE" id="PS50067">
    <property type="entry name" value="KINESIN_MOTOR_2"/>
    <property type="match status" value="1"/>
</dbReference>
<dbReference type="GO" id="GO:0005634">
    <property type="term" value="C:nucleus"/>
    <property type="evidence" value="ECO:0007669"/>
    <property type="project" value="TreeGrafter"/>
</dbReference>
<dbReference type="GO" id="GO:0005874">
    <property type="term" value="C:microtubule"/>
    <property type="evidence" value="ECO:0007669"/>
    <property type="project" value="UniProtKB-KW"/>
</dbReference>
<evidence type="ECO:0000256" key="1">
    <source>
        <dbReference type="ARBA" id="ARBA00004245"/>
    </source>
</evidence>
<dbReference type="GO" id="GO:0005524">
    <property type="term" value="F:ATP binding"/>
    <property type="evidence" value="ECO:0007669"/>
    <property type="project" value="UniProtKB-UniRule"/>
</dbReference>
<keyword evidence="4" id="KW-0963">Cytoplasm</keyword>
<name>A0A4U5N613_STECR</name>
<dbReference type="InterPro" id="IPR027640">
    <property type="entry name" value="Kinesin-like_fam"/>
</dbReference>
<keyword evidence="10" id="KW-1185">Reference proteome</keyword>
<dbReference type="Pfam" id="PF00225">
    <property type="entry name" value="Kinesin"/>
    <property type="match status" value="1"/>
</dbReference>
<dbReference type="Gene3D" id="3.40.850.10">
    <property type="entry name" value="Kinesin motor domain"/>
    <property type="match status" value="1"/>
</dbReference>
<proteinExistence type="inferred from homology"/>
<gene>
    <name evidence="9" type="ORF">L596_018738</name>
</gene>
<dbReference type="SUPFAM" id="SSF52540">
    <property type="entry name" value="P-loop containing nucleoside triphosphate hydrolases"/>
    <property type="match status" value="1"/>
</dbReference>
<dbReference type="InterPro" id="IPR036961">
    <property type="entry name" value="Kinesin_motor_dom_sf"/>
</dbReference>
<keyword evidence="3 5" id="KW-0067">ATP-binding</keyword>
<dbReference type="EMBL" id="AZBU02000005">
    <property type="protein sequence ID" value="TKR77834.1"/>
    <property type="molecule type" value="Genomic_DNA"/>
</dbReference>
<dbReference type="InterPro" id="IPR032384">
    <property type="entry name" value="Kif23_Arf-bd"/>
</dbReference>
<dbReference type="InterPro" id="IPR019821">
    <property type="entry name" value="Kinesin_motor_CS"/>
</dbReference>
<dbReference type="InterPro" id="IPR027417">
    <property type="entry name" value="P-loop_NTPase"/>
</dbReference>
<dbReference type="GO" id="GO:0007018">
    <property type="term" value="P:microtubule-based movement"/>
    <property type="evidence" value="ECO:0007669"/>
    <property type="project" value="InterPro"/>
</dbReference>
<evidence type="ECO:0000259" key="8">
    <source>
        <dbReference type="PROSITE" id="PS50067"/>
    </source>
</evidence>
<feature type="domain" description="Kinesin motor" evidence="8">
    <location>
        <begin position="18"/>
        <end position="410"/>
    </location>
</feature>
<dbReference type="STRING" id="34508.A0A4U5N613"/>
<dbReference type="GO" id="GO:0005871">
    <property type="term" value="C:kinesin complex"/>
    <property type="evidence" value="ECO:0007669"/>
    <property type="project" value="TreeGrafter"/>
</dbReference>
<comment type="subcellular location">
    <subcellularLocation>
        <location evidence="1">Cytoplasm</location>
        <location evidence="1">Cytoskeleton</location>
    </subcellularLocation>
</comment>
<dbReference type="PRINTS" id="PR00380">
    <property type="entry name" value="KINESINHEAVY"/>
</dbReference>
<feature type="region of interest" description="Disordered" evidence="7">
    <location>
        <begin position="563"/>
        <end position="584"/>
    </location>
</feature>
<reference evidence="9 10" key="1">
    <citation type="journal article" date="2015" name="Genome Biol.">
        <title>Comparative genomics of Steinernema reveals deeply conserved gene regulatory networks.</title>
        <authorList>
            <person name="Dillman A.R."/>
            <person name="Macchietto M."/>
            <person name="Porter C.F."/>
            <person name="Rogers A."/>
            <person name="Williams B."/>
            <person name="Antoshechkin I."/>
            <person name="Lee M.M."/>
            <person name="Goodwin Z."/>
            <person name="Lu X."/>
            <person name="Lewis E.E."/>
            <person name="Goodrich-Blair H."/>
            <person name="Stock S.P."/>
            <person name="Adams B.J."/>
            <person name="Sternberg P.W."/>
            <person name="Mortazavi A."/>
        </authorList>
    </citation>
    <scope>NUCLEOTIDE SEQUENCE [LARGE SCALE GENOMIC DNA]</scope>
    <source>
        <strain evidence="9 10">ALL</strain>
    </source>
</reference>
<dbReference type="GO" id="GO:0051256">
    <property type="term" value="P:mitotic spindle midzone assembly"/>
    <property type="evidence" value="ECO:0007669"/>
    <property type="project" value="TreeGrafter"/>
</dbReference>
<evidence type="ECO:0000256" key="6">
    <source>
        <dbReference type="RuleBase" id="RU000394"/>
    </source>
</evidence>
<dbReference type="GO" id="GO:0016887">
    <property type="term" value="F:ATP hydrolysis activity"/>
    <property type="evidence" value="ECO:0007669"/>
    <property type="project" value="TreeGrafter"/>
</dbReference>
<evidence type="ECO:0000313" key="9">
    <source>
        <dbReference type="EMBL" id="TKR77834.1"/>
    </source>
</evidence>
<dbReference type="AlphaFoldDB" id="A0A4U5N613"/>
<reference evidence="9 10" key="2">
    <citation type="journal article" date="2019" name="G3 (Bethesda)">
        <title>Hybrid Assembly of the Genome of the Entomopathogenic Nematode Steinernema carpocapsae Identifies the X-Chromosome.</title>
        <authorList>
            <person name="Serra L."/>
            <person name="Macchietto M."/>
            <person name="Macias-Munoz A."/>
            <person name="McGill C.J."/>
            <person name="Rodriguez I.M."/>
            <person name="Rodriguez B."/>
            <person name="Murad R."/>
            <person name="Mortazavi A."/>
        </authorList>
    </citation>
    <scope>NUCLEOTIDE SEQUENCE [LARGE SCALE GENOMIC DNA]</scope>
    <source>
        <strain evidence="9 10">ALL</strain>
    </source>
</reference>
<keyword evidence="4" id="KW-0206">Cytoskeleton</keyword>
<organism evidence="9 10">
    <name type="scientific">Steinernema carpocapsae</name>
    <name type="common">Entomopathogenic nematode</name>
    <dbReference type="NCBI Taxonomy" id="34508"/>
    <lineage>
        <taxon>Eukaryota</taxon>
        <taxon>Metazoa</taxon>
        <taxon>Ecdysozoa</taxon>
        <taxon>Nematoda</taxon>
        <taxon>Chromadorea</taxon>
        <taxon>Rhabditida</taxon>
        <taxon>Tylenchina</taxon>
        <taxon>Panagrolaimomorpha</taxon>
        <taxon>Strongyloidoidea</taxon>
        <taxon>Steinernematidae</taxon>
        <taxon>Steinernema</taxon>
    </lineage>
</organism>
<evidence type="ECO:0000313" key="10">
    <source>
        <dbReference type="Proteomes" id="UP000298663"/>
    </source>
</evidence>
<dbReference type="OrthoDB" id="2403182at2759"/>
<dbReference type="Pfam" id="PF16540">
    <property type="entry name" value="MKLP1_Arf_bdg"/>
    <property type="match status" value="1"/>
</dbReference>
<comment type="similarity">
    <text evidence="5 6">Belongs to the TRAFAC class myosin-kinesin ATPase superfamily. Kinesin family.</text>
</comment>
<evidence type="ECO:0000256" key="3">
    <source>
        <dbReference type="ARBA" id="ARBA00022840"/>
    </source>
</evidence>
<keyword evidence="5 6" id="KW-0505">Motor protein</keyword>
<evidence type="ECO:0000256" key="2">
    <source>
        <dbReference type="ARBA" id="ARBA00022741"/>
    </source>
</evidence>
<evidence type="ECO:0000256" key="7">
    <source>
        <dbReference type="SAM" id="MobiDB-lite"/>
    </source>
</evidence>
<dbReference type="GO" id="GO:0008017">
    <property type="term" value="F:microtubule binding"/>
    <property type="evidence" value="ECO:0007669"/>
    <property type="project" value="InterPro"/>
</dbReference>
<dbReference type="Proteomes" id="UP000298663">
    <property type="component" value="Unassembled WGS sequence"/>
</dbReference>
<dbReference type="SMART" id="SM00129">
    <property type="entry name" value="KISc"/>
    <property type="match status" value="1"/>
</dbReference>
<dbReference type="PANTHER" id="PTHR24115:SF600">
    <property type="entry name" value="KINESIN-LIKE PROTEIN KIF23"/>
    <property type="match status" value="1"/>
</dbReference>
<dbReference type="PANTHER" id="PTHR24115">
    <property type="entry name" value="KINESIN-RELATED"/>
    <property type="match status" value="1"/>
</dbReference>
<dbReference type="GO" id="GO:0003777">
    <property type="term" value="F:microtubule motor activity"/>
    <property type="evidence" value="ECO:0007669"/>
    <property type="project" value="InterPro"/>
</dbReference>
<keyword evidence="6" id="KW-0493">Microtubule</keyword>
<protein>
    <recommendedName>
        <fullName evidence="6">Kinesin-like protein</fullName>
    </recommendedName>
</protein>
<dbReference type="Gene3D" id="2.60.40.4330">
    <property type="entry name" value="Kinesin-like protein Kif23, Arf6-interacting domain"/>
    <property type="match status" value="1"/>
</dbReference>
<evidence type="ECO:0000256" key="5">
    <source>
        <dbReference type="PROSITE-ProRule" id="PRU00283"/>
    </source>
</evidence>